<keyword evidence="3" id="KW-0539">Nucleus</keyword>
<dbReference type="VEuPathDB" id="FungiDB:TSTA_098610"/>
<dbReference type="HOGENOM" id="CLU_832032_0_0_1"/>
<sequence>MVNQIMRSKRNMKYSLNSSVRSQSCNTGNRTAFLSNELILTRGTSAYDTFSTFNFSAPSFILSLSPNQQSLDASVSLSHYLHSIMPENAVTKMIFTQANYLQTPFHPAVFAQRLSTSHSPVQDALKRFVEIAMKYVTSHDKLMENFDGKDMVPTRLFRSVPVCECWLALQQFNTSFAYERSREGKSAVERLSRVHISLLGRIIERNMLLQSSDKDLRLVCELTRAIDSDLKQSANILSSEPWIIPNLSSSATQKDILKNSATLTVQMHHYYLSLLLHQPILLRGNVHHASAYRGLDPKAWIASVKFLLAHINRHQVSVHDHLEQQRLQDIDIVY</sequence>
<protein>
    <submittedName>
        <fullName evidence="4">Uncharacterized protein</fullName>
    </submittedName>
</protein>
<reference evidence="5" key="1">
    <citation type="journal article" date="2015" name="Genome Announc.">
        <title>Genome sequence of the AIDS-associated pathogen Penicillium marneffei (ATCC18224) and its near taxonomic relative Talaromyces stipitatus (ATCC10500).</title>
        <authorList>
            <person name="Nierman W.C."/>
            <person name="Fedorova-Abrams N.D."/>
            <person name="Andrianopoulos A."/>
        </authorList>
    </citation>
    <scope>NUCLEOTIDE SEQUENCE [LARGE SCALE GENOMIC DNA]</scope>
    <source>
        <strain evidence="5">ATCC 10500 / CBS 375.48 / QM 6759 / NRRL 1006</strain>
    </source>
</reference>
<keyword evidence="5" id="KW-1185">Reference proteome</keyword>
<evidence type="ECO:0000256" key="1">
    <source>
        <dbReference type="ARBA" id="ARBA00023015"/>
    </source>
</evidence>
<dbReference type="OrthoDB" id="5392779at2759"/>
<keyword evidence="2" id="KW-0804">Transcription</keyword>
<name>B8MMN7_TALSN</name>
<evidence type="ECO:0000313" key="4">
    <source>
        <dbReference type="EMBL" id="EED13604.1"/>
    </source>
</evidence>
<dbReference type="GeneID" id="8099689"/>
<evidence type="ECO:0000313" key="5">
    <source>
        <dbReference type="Proteomes" id="UP000001745"/>
    </source>
</evidence>
<proteinExistence type="predicted"/>
<gene>
    <name evidence="4" type="ORF">TSTA_098610</name>
</gene>
<accession>B8MMN7</accession>
<dbReference type="AlphaFoldDB" id="B8MMN7"/>
<dbReference type="EMBL" id="EQ962658">
    <property type="protein sequence ID" value="EED13604.1"/>
    <property type="molecule type" value="Genomic_DNA"/>
</dbReference>
<organism evidence="4 5">
    <name type="scientific">Talaromyces stipitatus (strain ATCC 10500 / CBS 375.48 / QM 6759 / NRRL 1006)</name>
    <name type="common">Penicillium stipitatum</name>
    <dbReference type="NCBI Taxonomy" id="441959"/>
    <lineage>
        <taxon>Eukaryota</taxon>
        <taxon>Fungi</taxon>
        <taxon>Dikarya</taxon>
        <taxon>Ascomycota</taxon>
        <taxon>Pezizomycotina</taxon>
        <taxon>Eurotiomycetes</taxon>
        <taxon>Eurotiomycetidae</taxon>
        <taxon>Eurotiales</taxon>
        <taxon>Trichocomaceae</taxon>
        <taxon>Talaromyces</taxon>
        <taxon>Talaromyces sect. Talaromyces</taxon>
    </lineage>
</organism>
<dbReference type="STRING" id="441959.B8MMN7"/>
<evidence type="ECO:0000256" key="2">
    <source>
        <dbReference type="ARBA" id="ARBA00023163"/>
    </source>
</evidence>
<dbReference type="Proteomes" id="UP000001745">
    <property type="component" value="Unassembled WGS sequence"/>
</dbReference>
<keyword evidence="1" id="KW-0805">Transcription regulation</keyword>
<dbReference type="InParanoid" id="B8MMN7"/>
<dbReference type="PhylomeDB" id="B8MMN7"/>
<dbReference type="PANTHER" id="PTHR47840">
    <property type="entry name" value="ZN(II)2CYS6 TRANSCRIPTION FACTOR (EUROFUNG)-RELATED"/>
    <property type="match status" value="1"/>
</dbReference>
<dbReference type="RefSeq" id="XP_002485842.1">
    <property type="nucleotide sequence ID" value="XM_002485797.1"/>
</dbReference>
<evidence type="ECO:0000256" key="3">
    <source>
        <dbReference type="ARBA" id="ARBA00023242"/>
    </source>
</evidence>
<dbReference type="PANTHER" id="PTHR47840:SF1">
    <property type="entry name" value="ZN(II)2CYS6 TRANSCRIPTION FACTOR (EUROFUNG)"/>
    <property type="match status" value="1"/>
</dbReference>